<evidence type="ECO:0000313" key="1">
    <source>
        <dbReference type="EMBL" id="KAI8010053.1"/>
    </source>
</evidence>
<protein>
    <submittedName>
        <fullName evidence="1">E3 ubiquitin-protein ligase RHF2A</fullName>
    </submittedName>
</protein>
<comment type="caution">
    <text evidence="1">The sequence shown here is derived from an EMBL/GenBank/DDBJ whole genome shotgun (WGS) entry which is preliminary data.</text>
</comment>
<dbReference type="Proteomes" id="UP001060215">
    <property type="component" value="Chromosome 5"/>
</dbReference>
<name>A0ACC0H936_9ERIC</name>
<keyword evidence="2" id="KW-1185">Reference proteome</keyword>
<gene>
    <name evidence="1" type="ORF">LOK49_LG06G01637</name>
</gene>
<sequence>MCWQSISLKDPSSQELLEAVERERSFKFNPSRNSTIFHHPTLGFSNYSIYQLVQMMQSLKSVLSSAGAAAMGRAHHHIARRDGPRSQSSVHGRPQFMGSGPQKMIVSGGMVKFNLRLLPKDLPETRSKATKWRKEVVMKCRDRLHELVKEEIDKKDSSAEEWKIVMDRSFNRMDNEVIAWNDSVLRADCRDEINEIERIESSMIQRLCC</sequence>
<reference evidence="1 2" key="1">
    <citation type="journal article" date="2022" name="Plant J.">
        <title>Chromosome-level genome of Camellia lanceoleosa provides a valuable resource for understanding genome evolution and self-incompatibility.</title>
        <authorList>
            <person name="Gong W."/>
            <person name="Xiao S."/>
            <person name="Wang L."/>
            <person name="Liao Z."/>
            <person name="Chang Y."/>
            <person name="Mo W."/>
            <person name="Hu G."/>
            <person name="Li W."/>
            <person name="Zhao G."/>
            <person name="Zhu H."/>
            <person name="Hu X."/>
            <person name="Ji K."/>
            <person name="Xiang X."/>
            <person name="Song Q."/>
            <person name="Yuan D."/>
            <person name="Jin S."/>
            <person name="Zhang L."/>
        </authorList>
    </citation>
    <scope>NUCLEOTIDE SEQUENCE [LARGE SCALE GENOMIC DNA]</scope>
    <source>
        <strain evidence="1">SQ_2022a</strain>
    </source>
</reference>
<organism evidence="1 2">
    <name type="scientific">Camellia lanceoleosa</name>
    <dbReference type="NCBI Taxonomy" id="1840588"/>
    <lineage>
        <taxon>Eukaryota</taxon>
        <taxon>Viridiplantae</taxon>
        <taxon>Streptophyta</taxon>
        <taxon>Embryophyta</taxon>
        <taxon>Tracheophyta</taxon>
        <taxon>Spermatophyta</taxon>
        <taxon>Magnoliopsida</taxon>
        <taxon>eudicotyledons</taxon>
        <taxon>Gunneridae</taxon>
        <taxon>Pentapetalae</taxon>
        <taxon>asterids</taxon>
        <taxon>Ericales</taxon>
        <taxon>Theaceae</taxon>
        <taxon>Camellia</taxon>
    </lineage>
</organism>
<evidence type="ECO:0000313" key="2">
    <source>
        <dbReference type="Proteomes" id="UP001060215"/>
    </source>
</evidence>
<dbReference type="EMBL" id="CM045762">
    <property type="protein sequence ID" value="KAI8010053.1"/>
    <property type="molecule type" value="Genomic_DNA"/>
</dbReference>
<proteinExistence type="predicted"/>
<accession>A0ACC0H936</accession>